<name>A0A2U3DQY8_PURLI</name>
<feature type="compositionally biased region" description="Basic residues" evidence="2">
    <location>
        <begin position="596"/>
        <end position="609"/>
    </location>
</feature>
<dbReference type="SMART" id="SM00353">
    <property type="entry name" value="HLH"/>
    <property type="match status" value="1"/>
</dbReference>
<feature type="region of interest" description="Disordered" evidence="2">
    <location>
        <begin position="250"/>
        <end position="276"/>
    </location>
</feature>
<reference evidence="4 5" key="1">
    <citation type="journal article" date="2016" name="Front. Microbiol.">
        <title>Genome and transcriptome sequences reveal the specific parasitism of the nematophagous Purpureocillium lilacinum 36-1.</title>
        <authorList>
            <person name="Xie J."/>
            <person name="Li S."/>
            <person name="Mo C."/>
            <person name="Xiao X."/>
            <person name="Peng D."/>
            <person name="Wang G."/>
            <person name="Xiao Y."/>
        </authorList>
    </citation>
    <scope>NUCLEOTIDE SEQUENCE [LARGE SCALE GENOMIC DNA]</scope>
    <source>
        <strain evidence="4 5">36-1</strain>
    </source>
</reference>
<evidence type="ECO:0000313" key="4">
    <source>
        <dbReference type="EMBL" id="PWI64654.1"/>
    </source>
</evidence>
<feature type="compositionally biased region" description="Low complexity" evidence="2">
    <location>
        <begin position="694"/>
        <end position="704"/>
    </location>
</feature>
<feature type="region of interest" description="Disordered" evidence="2">
    <location>
        <begin position="586"/>
        <end position="629"/>
    </location>
</feature>
<dbReference type="InterPro" id="IPR036638">
    <property type="entry name" value="HLH_DNA-bd_sf"/>
</dbReference>
<proteinExistence type="predicted"/>
<dbReference type="InterPro" id="IPR011598">
    <property type="entry name" value="bHLH_dom"/>
</dbReference>
<feature type="compositionally biased region" description="Basic and acidic residues" evidence="2">
    <location>
        <begin position="746"/>
        <end position="762"/>
    </location>
</feature>
<evidence type="ECO:0000259" key="3">
    <source>
        <dbReference type="PROSITE" id="PS50888"/>
    </source>
</evidence>
<keyword evidence="1" id="KW-0175">Coiled coil</keyword>
<evidence type="ECO:0000313" key="5">
    <source>
        <dbReference type="Proteomes" id="UP000245956"/>
    </source>
</evidence>
<accession>A0A2U3DQY8</accession>
<protein>
    <recommendedName>
        <fullName evidence="3">BHLH domain-containing protein</fullName>
    </recommendedName>
</protein>
<dbReference type="Proteomes" id="UP000245956">
    <property type="component" value="Unassembled WGS sequence"/>
</dbReference>
<feature type="region of interest" description="Disordered" evidence="2">
    <location>
        <begin position="645"/>
        <end position="878"/>
    </location>
</feature>
<feature type="compositionally biased region" description="Polar residues" evidence="2">
    <location>
        <begin position="655"/>
        <end position="671"/>
    </location>
</feature>
<organism evidence="4 5">
    <name type="scientific">Purpureocillium lilacinum</name>
    <name type="common">Paecilomyces lilacinus</name>
    <dbReference type="NCBI Taxonomy" id="33203"/>
    <lineage>
        <taxon>Eukaryota</taxon>
        <taxon>Fungi</taxon>
        <taxon>Dikarya</taxon>
        <taxon>Ascomycota</taxon>
        <taxon>Pezizomycotina</taxon>
        <taxon>Sordariomycetes</taxon>
        <taxon>Hypocreomycetidae</taxon>
        <taxon>Hypocreales</taxon>
        <taxon>Ophiocordycipitaceae</taxon>
        <taxon>Purpureocillium</taxon>
    </lineage>
</organism>
<comment type="caution">
    <text evidence="4">The sequence shown here is derived from an EMBL/GenBank/DDBJ whole genome shotgun (WGS) entry which is preliminary data.</text>
</comment>
<dbReference type="EMBL" id="LCWV01000050">
    <property type="protein sequence ID" value="PWI64654.1"/>
    <property type="molecule type" value="Genomic_DNA"/>
</dbReference>
<gene>
    <name evidence="4" type="ORF">PCL_09468</name>
</gene>
<dbReference type="Pfam" id="PF00010">
    <property type="entry name" value="HLH"/>
    <property type="match status" value="1"/>
</dbReference>
<feature type="coiled-coil region" evidence="1">
    <location>
        <begin position="976"/>
        <end position="1017"/>
    </location>
</feature>
<feature type="compositionally biased region" description="Low complexity" evidence="2">
    <location>
        <begin position="718"/>
        <end position="733"/>
    </location>
</feature>
<dbReference type="Gene3D" id="4.10.280.10">
    <property type="entry name" value="Helix-loop-helix DNA-binding domain"/>
    <property type="match status" value="1"/>
</dbReference>
<evidence type="ECO:0000256" key="1">
    <source>
        <dbReference type="SAM" id="Coils"/>
    </source>
</evidence>
<evidence type="ECO:0000256" key="2">
    <source>
        <dbReference type="SAM" id="MobiDB-lite"/>
    </source>
</evidence>
<dbReference type="PROSITE" id="PS50888">
    <property type="entry name" value="BHLH"/>
    <property type="match status" value="1"/>
</dbReference>
<dbReference type="SUPFAM" id="SSF47459">
    <property type="entry name" value="HLH, helix-loop-helix DNA-binding domain"/>
    <property type="match status" value="1"/>
</dbReference>
<feature type="domain" description="BHLH" evidence="3">
    <location>
        <begin position="919"/>
        <end position="986"/>
    </location>
</feature>
<feature type="compositionally biased region" description="Polar residues" evidence="2">
    <location>
        <begin position="774"/>
        <end position="792"/>
    </location>
</feature>
<dbReference type="CDD" id="cd11392">
    <property type="entry name" value="bHLH_ScPHO4_like"/>
    <property type="match status" value="1"/>
</dbReference>
<sequence length="1020" mass="109966">MEPEEYSFWFWSPLCEQRDGRDGVPTVDTTSSLVGSLKVRRRPLAWGAACLALCHAGGSPPGASANRQAQVTAAPNPGSRPCVCPTITRTAVPSAVAGAFPLQTSAGHHHQASTDSVFWGSAACLEAPRPRATWPATGAATYEQGTHTSTLPSAKRPNLGTPSGMPPSILDHPPSPLCLVAPTSASLGRSPTRERFTRGHFPLVRPPASTCSAAAKSRPQQKNNLNAPLRRISQSSSRLELRALVSPLLRHRRRPLHTGPSPKAPPRRPLADDARRMRPTTTTTLAFHLTTHTLGARPHTHPGRPTHFIASHPRLNGATHDPSRYTVMMASAAWDGQDQHMAAAGDDEFNQFLDMSGMANMGDGMQFDFHGFQDSTAQPMMAQSRQHQQHDSIMADSDPSHMIPRSDGLLQNHTPAMTTAAMPAQMMATSAPSDTISSIDAQIQYLQQQKYQQQQRVLQEQRATFFSNHSHSVPPTPQSLEMAPGSGQFYSQPEQVARQGVYDRGYHQRVAEQQDMAFTPLVSPAVTPLDPHFNMDNAFTVPGAYFSPLTSPALHAQNDSSSAYDHSTHSNNSPIEMDLEAPAIAPAPSAQDLSKKARKNNAVKARGKASIKSSPITKPQRRKTGPSPAIVSQVLSEVDERNIRSADQGLLPLPATSTDGSEENASVSPENLTDMPPPPVPNRRSTSKSPYIRPQNGGPQQPQPRSAKAEQPQPQPQPQQQQQQQQPVVQQQPHPATPASLMKLPATKDKGPPTSGQEEHMVTENIESLELPESISNNRPLMPINTSLTSPSPRIEPISARNSTLQPLPSPGIRASGTASASASPQLRPGSSGPAARKTPQLASRNSRKRSTGSVHASPALLPRISPNIKPLLPGTPGLSAEDTASRLLMSKSNYQNILEGNTVPGVSYPSELSTNLTSKRTSHKIAEQGRRNRINSALQVMAGLLPDQPVIEGTEEADKKDAKGSSMANSKASVVENAIVHMKTLQQENVDLKQQLEQLKSQLEKLKGQPEEKEESAAT</sequence>
<dbReference type="AlphaFoldDB" id="A0A2U3DQY8"/>
<dbReference type="GO" id="GO:0046983">
    <property type="term" value="F:protein dimerization activity"/>
    <property type="evidence" value="ECO:0007669"/>
    <property type="project" value="InterPro"/>
</dbReference>